<dbReference type="AlphaFoldDB" id="A0A542ZIX1"/>
<dbReference type="InterPro" id="IPR029058">
    <property type="entry name" value="AB_hydrolase_fold"/>
</dbReference>
<protein>
    <submittedName>
        <fullName evidence="5">Acetyl esterase</fullName>
    </submittedName>
</protein>
<accession>A0A542ZIX1</accession>
<name>A0A542ZIX1_9MICO</name>
<comment type="caution">
    <text evidence="5">The sequence shown here is derived from an EMBL/GenBank/DDBJ whole genome shotgun (WGS) entry which is preliminary data.</text>
</comment>
<comment type="similarity">
    <text evidence="1">Belongs to the 'GDXG' lipolytic enzyme family.</text>
</comment>
<dbReference type="InterPro" id="IPR050300">
    <property type="entry name" value="GDXG_lipolytic_enzyme"/>
</dbReference>
<proteinExistence type="inferred from homology"/>
<dbReference type="InterPro" id="IPR013094">
    <property type="entry name" value="AB_hydrolase_3"/>
</dbReference>
<dbReference type="RefSeq" id="WP_141788214.1">
    <property type="nucleotide sequence ID" value="NZ_BAAAKX010000021.1"/>
</dbReference>
<evidence type="ECO:0000313" key="6">
    <source>
        <dbReference type="Proteomes" id="UP000319514"/>
    </source>
</evidence>
<feature type="domain" description="Alpha/beta hydrolase fold-3" evidence="4">
    <location>
        <begin position="88"/>
        <end position="295"/>
    </location>
</feature>
<dbReference type="InterPro" id="IPR033140">
    <property type="entry name" value="Lipase_GDXG_put_SER_AS"/>
</dbReference>
<organism evidence="5 6">
    <name type="scientific">Oryzihumus leptocrescens</name>
    <dbReference type="NCBI Taxonomy" id="297536"/>
    <lineage>
        <taxon>Bacteria</taxon>
        <taxon>Bacillati</taxon>
        <taxon>Actinomycetota</taxon>
        <taxon>Actinomycetes</taxon>
        <taxon>Micrococcales</taxon>
        <taxon>Intrasporangiaceae</taxon>
        <taxon>Oryzihumus</taxon>
    </lineage>
</organism>
<dbReference type="PANTHER" id="PTHR48081:SF8">
    <property type="entry name" value="ALPHA_BETA HYDROLASE FOLD-3 DOMAIN-CONTAINING PROTEIN-RELATED"/>
    <property type="match status" value="1"/>
</dbReference>
<evidence type="ECO:0000256" key="2">
    <source>
        <dbReference type="ARBA" id="ARBA00022801"/>
    </source>
</evidence>
<evidence type="ECO:0000259" key="4">
    <source>
        <dbReference type="Pfam" id="PF07859"/>
    </source>
</evidence>
<dbReference type="Proteomes" id="UP000319514">
    <property type="component" value="Unassembled WGS sequence"/>
</dbReference>
<dbReference type="Pfam" id="PF07859">
    <property type="entry name" value="Abhydrolase_3"/>
    <property type="match status" value="1"/>
</dbReference>
<dbReference type="PANTHER" id="PTHR48081">
    <property type="entry name" value="AB HYDROLASE SUPERFAMILY PROTEIN C4A8.06C"/>
    <property type="match status" value="1"/>
</dbReference>
<dbReference type="GO" id="GO:0016787">
    <property type="term" value="F:hydrolase activity"/>
    <property type="evidence" value="ECO:0007669"/>
    <property type="project" value="UniProtKB-KW"/>
</dbReference>
<gene>
    <name evidence="5" type="ORF">FB474_1678</name>
</gene>
<reference evidence="5 6" key="1">
    <citation type="submission" date="2019-06" db="EMBL/GenBank/DDBJ databases">
        <title>Sequencing the genomes of 1000 actinobacteria strains.</title>
        <authorList>
            <person name="Klenk H.-P."/>
        </authorList>
    </citation>
    <scope>NUCLEOTIDE SEQUENCE [LARGE SCALE GENOMIC DNA]</scope>
    <source>
        <strain evidence="5 6">DSM 18082</strain>
    </source>
</reference>
<dbReference type="PROSITE" id="PS01174">
    <property type="entry name" value="LIPASE_GDXG_SER"/>
    <property type="match status" value="1"/>
</dbReference>
<dbReference type="OrthoDB" id="9803828at2"/>
<feature type="active site" evidence="3">
    <location>
        <position position="166"/>
    </location>
</feature>
<evidence type="ECO:0000256" key="3">
    <source>
        <dbReference type="PROSITE-ProRule" id="PRU10038"/>
    </source>
</evidence>
<keyword evidence="6" id="KW-1185">Reference proteome</keyword>
<evidence type="ECO:0000313" key="5">
    <source>
        <dbReference type="EMBL" id="TQL60294.1"/>
    </source>
</evidence>
<dbReference type="SUPFAM" id="SSF53474">
    <property type="entry name" value="alpha/beta-Hydrolases"/>
    <property type="match status" value="1"/>
</dbReference>
<keyword evidence="2" id="KW-0378">Hydrolase</keyword>
<dbReference type="Gene3D" id="3.40.50.1820">
    <property type="entry name" value="alpha/beta hydrolase"/>
    <property type="match status" value="1"/>
</dbReference>
<dbReference type="EMBL" id="VFOQ01000001">
    <property type="protein sequence ID" value="TQL60294.1"/>
    <property type="molecule type" value="Genomic_DNA"/>
</dbReference>
<evidence type="ECO:0000256" key="1">
    <source>
        <dbReference type="ARBA" id="ARBA00010515"/>
    </source>
</evidence>
<sequence length="334" mass="35561">MSRMPLRTKVFTTLLDRFGRESILGMDLAAIRRSRASVAPTVPPFTWVTGPVSRAVAIEDSTFPARDGHPVPVRVYRPAGAGHAAPVLLWFHGGGWVLGSPRMYDPLCSHLAEGVGAVVVSVDYRKAPEHRAPQAVHDCVDATRWVTTAGAQLGADPSRLAVSGDSAGGNLAAVVCQVVRDEGGPRIAHQALVYPATDATMSQPSVAEHAHAPVLTREKMTVFRAHYLGEDGLAPDHPLVSPLWGHDLSGLPPALVQTADLDPLRDEGARYAEALRAAGVPARSTNYPGAPHGFASFPGATTVGRAAREELVAELRRHLARTPAPVEDRVTDRD</sequence>